<accession>A0AAW0B2L0</accession>
<reference evidence="1 2" key="1">
    <citation type="journal article" date="2024" name="J Genomics">
        <title>Draft genome sequencing and assembly of Favolaschia claudopus CIRM-BRFM 2984 isolated from oak limbs.</title>
        <authorList>
            <person name="Navarro D."/>
            <person name="Drula E."/>
            <person name="Chaduli D."/>
            <person name="Cazenave R."/>
            <person name="Ahrendt S."/>
            <person name="Wang J."/>
            <person name="Lipzen A."/>
            <person name="Daum C."/>
            <person name="Barry K."/>
            <person name="Grigoriev I.V."/>
            <person name="Favel A."/>
            <person name="Rosso M.N."/>
            <person name="Martin F."/>
        </authorList>
    </citation>
    <scope>NUCLEOTIDE SEQUENCE [LARGE SCALE GENOMIC DNA]</scope>
    <source>
        <strain evidence="1 2">CIRM-BRFM 2984</strain>
    </source>
</reference>
<evidence type="ECO:0000313" key="1">
    <source>
        <dbReference type="EMBL" id="KAK7020364.1"/>
    </source>
</evidence>
<evidence type="ECO:0008006" key="3">
    <source>
        <dbReference type="Google" id="ProtNLM"/>
    </source>
</evidence>
<keyword evidence="2" id="KW-1185">Reference proteome</keyword>
<evidence type="ECO:0000313" key="2">
    <source>
        <dbReference type="Proteomes" id="UP001362999"/>
    </source>
</evidence>
<gene>
    <name evidence="1" type="ORF">R3P38DRAFT_2535195</name>
</gene>
<dbReference type="InterPro" id="IPR032675">
    <property type="entry name" value="LRR_dom_sf"/>
</dbReference>
<proteinExistence type="predicted"/>
<comment type="caution">
    <text evidence="1">The sequence shown here is derived from an EMBL/GenBank/DDBJ whole genome shotgun (WGS) entry which is preliminary data.</text>
</comment>
<dbReference type="Gene3D" id="3.80.10.10">
    <property type="entry name" value="Ribonuclease Inhibitor"/>
    <property type="match status" value="1"/>
</dbReference>
<dbReference type="EMBL" id="JAWWNJ010000041">
    <property type="protein sequence ID" value="KAK7020364.1"/>
    <property type="molecule type" value="Genomic_DNA"/>
</dbReference>
<protein>
    <recommendedName>
        <fullName evidence="3">F-box domain-containing protein</fullName>
    </recommendedName>
</protein>
<sequence length="518" mass="58006">MHDCLTIPEILQIIVENLRLPSGSKDRRALAILARTSRAFSALVLDELWKDLSEAEAILCCMPLDLFSGRGKDRKLLRPMKTSDWDRPRGYLSRVKHFTLWSHGDCDAIADILPALNASLPAGKVEFYFPSMTALDWRNEYELPHMRFLLSARLTELSLRFPSSDTNFSFLSSIPLVCPGLKELDVTSPLPDGPSISELIRGLHSLQKLRIPVPDLASLEHISRQKGLTSLECSLLNTLPILRSPLSFNALEEVTFRHTNLETIINLLSRCSLSVLKRLEISPSSSTTTTCANKLHKTLSESCTPSSLTALKLYFSAGGVAEGHPEMYTIPFHCFEPLFCFRLTSIVISSMSGIRLNDEEMEIIARTWPCIQHLTLLERVECQTLSLRSLVILAKHCPSLETLALSLNTRSIPELATSNGCQLISQLALYKLEIGRSPVFAPVIHTTRFLSSIFPNLSAVNTEVDEWGLYDEDEDPDSELKLYDGLWKEVESQLSIFKAVRDEERARVLAELKPTGKA</sequence>
<dbReference type="Proteomes" id="UP001362999">
    <property type="component" value="Unassembled WGS sequence"/>
</dbReference>
<dbReference type="AlphaFoldDB" id="A0AAW0B2L0"/>
<organism evidence="1 2">
    <name type="scientific">Favolaschia claudopus</name>
    <dbReference type="NCBI Taxonomy" id="2862362"/>
    <lineage>
        <taxon>Eukaryota</taxon>
        <taxon>Fungi</taxon>
        <taxon>Dikarya</taxon>
        <taxon>Basidiomycota</taxon>
        <taxon>Agaricomycotina</taxon>
        <taxon>Agaricomycetes</taxon>
        <taxon>Agaricomycetidae</taxon>
        <taxon>Agaricales</taxon>
        <taxon>Marasmiineae</taxon>
        <taxon>Mycenaceae</taxon>
        <taxon>Favolaschia</taxon>
    </lineage>
</organism>
<name>A0AAW0B2L0_9AGAR</name>
<dbReference type="SUPFAM" id="SSF52047">
    <property type="entry name" value="RNI-like"/>
    <property type="match status" value="1"/>
</dbReference>